<accession>A0A2U8HLU0</accession>
<name>A0A2U8HLU0_9RHOB</name>
<evidence type="ECO:0000313" key="1">
    <source>
        <dbReference type="EMBL" id="AWI86701.1"/>
    </source>
</evidence>
<evidence type="ECO:0000313" key="2">
    <source>
        <dbReference type="Proteomes" id="UP000244915"/>
    </source>
</evidence>
<protein>
    <submittedName>
        <fullName evidence="1">Uncharacterized protein</fullName>
    </submittedName>
</protein>
<reference evidence="1 2" key="1">
    <citation type="submission" date="2017-06" db="EMBL/GenBank/DDBJ databases">
        <title>Yangia sp. YSBP01 complete genome sequence.</title>
        <authorList>
            <person name="Woo J.-H."/>
            <person name="Kim H.-S."/>
        </authorList>
    </citation>
    <scope>NUCLEOTIDE SEQUENCE [LARGE SCALE GENOMIC DNA]</scope>
    <source>
        <strain evidence="1 2">YSBP01</strain>
        <plasmid evidence="1 2">unnamed4</plasmid>
    </source>
</reference>
<geneLocation type="plasmid" evidence="1 2">
    <name>unnamed4</name>
</geneLocation>
<keyword evidence="1" id="KW-0614">Plasmid</keyword>
<sequence length="436" mass="47022">MSMRSVNALSGSLCGPLSGLLFGIVAFVAPAAADTALRGDPCGVLWRMGETGALVQVLDDDSLTELLAGSRAPDCSDALNAIFEDAGLDRLPNASELSVLTDPQAIDLRSLPLETIGPARDLFRWDRVIDMAPDGVIIGSDDPFVKSPTDGFGYTQPTPMIPFSDIVIMQATDGELYPILSGGTLTEMALVTGSDPGQNSGPDFWPDFALRGLRASRLFAPMQDLKMGDYAGVGVVAFPRSPDGSLSKRATLLCEAFSQAMETVQVEAGRGFGPNRQVATIWPVESKAEGAGKGYDGVSKEGSGIPCEEAIARYDWREGSDTLQQAADYYLSRHKPDVAERIGAPDQDGPWLLAWAPGENKGSSADDVLVLAYDLSEIETALQAERVFQSWRITIERNADLWLVPQVANEHWTSAFVRFLNMLGDNTDFYTWMIKG</sequence>
<proteinExistence type="predicted"/>
<dbReference type="KEGG" id="ypac:CEW88_23300"/>
<dbReference type="AlphaFoldDB" id="A0A2U8HLU0"/>
<organism evidence="1 2">
    <name type="scientific">Alloyangia pacifica</name>
    <dbReference type="NCBI Taxonomy" id="311180"/>
    <lineage>
        <taxon>Bacteria</taxon>
        <taxon>Pseudomonadati</taxon>
        <taxon>Pseudomonadota</taxon>
        <taxon>Alphaproteobacteria</taxon>
        <taxon>Rhodobacterales</taxon>
        <taxon>Roseobacteraceae</taxon>
        <taxon>Alloyangia</taxon>
    </lineage>
</organism>
<dbReference type="EMBL" id="CP022194">
    <property type="protein sequence ID" value="AWI86701.1"/>
    <property type="molecule type" value="Genomic_DNA"/>
</dbReference>
<dbReference type="Proteomes" id="UP000244915">
    <property type="component" value="Plasmid unnamed4"/>
</dbReference>
<gene>
    <name evidence="1" type="ORF">CEW88_23300</name>
</gene>